<dbReference type="GO" id="GO:0000118">
    <property type="term" value="C:histone deacetylase complex"/>
    <property type="evidence" value="ECO:0007669"/>
    <property type="project" value="TreeGrafter"/>
</dbReference>
<keyword evidence="3" id="KW-1185">Reference proteome</keyword>
<dbReference type="Gene3D" id="3.40.800.20">
    <property type="entry name" value="Histone deacetylase domain"/>
    <property type="match status" value="1"/>
</dbReference>
<protein>
    <recommendedName>
        <fullName evidence="1">Histone deacetylase domain-containing protein</fullName>
    </recommendedName>
</protein>
<feature type="domain" description="Histone deacetylase" evidence="1">
    <location>
        <begin position="33"/>
        <end position="122"/>
    </location>
</feature>
<dbReference type="OMA" id="NRIKTIW"/>
<dbReference type="PANTHER" id="PTHR10625:SF25">
    <property type="entry name" value="HISTONE DEACETYLASE 18-RELATED"/>
    <property type="match status" value="1"/>
</dbReference>
<dbReference type="GO" id="GO:0040029">
    <property type="term" value="P:epigenetic regulation of gene expression"/>
    <property type="evidence" value="ECO:0007669"/>
    <property type="project" value="TreeGrafter"/>
</dbReference>
<dbReference type="AlphaFoldDB" id="A0AA38L7U8"/>
<sequence length="122" mass="13718">MELQRESKSKNRKVGIVYDEAMCNHARPRGKEHPEHPHRIKVIWDKLCSAGLVQRCVRVNAREASYDELAAVHSRNHVQLITSISTAKFDKTRDTLAKSFNSIYFNKGSSQAALLAAGSVLQ</sequence>
<comment type="caution">
    <text evidence="2">The sequence shown here is derived from an EMBL/GenBank/DDBJ whole genome shotgun (WGS) entry which is preliminary data.</text>
</comment>
<accession>A0AA38L7U8</accession>
<proteinExistence type="predicted"/>
<gene>
    <name evidence="2" type="ORF">KI387_023856</name>
</gene>
<dbReference type="InterPro" id="IPR037138">
    <property type="entry name" value="His_deacetylse_dom_sf"/>
</dbReference>
<dbReference type="Proteomes" id="UP000824469">
    <property type="component" value="Unassembled WGS sequence"/>
</dbReference>
<reference evidence="2 3" key="1">
    <citation type="journal article" date="2021" name="Nat. Plants">
        <title>The Taxus genome provides insights into paclitaxel biosynthesis.</title>
        <authorList>
            <person name="Xiong X."/>
            <person name="Gou J."/>
            <person name="Liao Q."/>
            <person name="Li Y."/>
            <person name="Zhou Q."/>
            <person name="Bi G."/>
            <person name="Li C."/>
            <person name="Du R."/>
            <person name="Wang X."/>
            <person name="Sun T."/>
            <person name="Guo L."/>
            <person name="Liang H."/>
            <person name="Lu P."/>
            <person name="Wu Y."/>
            <person name="Zhang Z."/>
            <person name="Ro D.K."/>
            <person name="Shang Y."/>
            <person name="Huang S."/>
            <person name="Yan J."/>
        </authorList>
    </citation>
    <scope>NUCLEOTIDE SEQUENCE [LARGE SCALE GENOMIC DNA]</scope>
    <source>
        <strain evidence="2">Ta-2019</strain>
    </source>
</reference>
<dbReference type="PANTHER" id="PTHR10625">
    <property type="entry name" value="HISTONE DEACETYLASE HDAC1-RELATED"/>
    <property type="match status" value="1"/>
</dbReference>
<feature type="non-terminal residue" evidence="2">
    <location>
        <position position="122"/>
    </location>
</feature>
<dbReference type="SUPFAM" id="SSF52768">
    <property type="entry name" value="Arginase/deacetylase"/>
    <property type="match status" value="1"/>
</dbReference>
<evidence type="ECO:0000259" key="1">
    <source>
        <dbReference type="Pfam" id="PF00850"/>
    </source>
</evidence>
<dbReference type="InterPro" id="IPR023696">
    <property type="entry name" value="Ureohydrolase_dom_sf"/>
</dbReference>
<dbReference type="GO" id="GO:0004407">
    <property type="term" value="F:histone deacetylase activity"/>
    <property type="evidence" value="ECO:0007669"/>
    <property type="project" value="TreeGrafter"/>
</dbReference>
<organism evidence="2 3">
    <name type="scientific">Taxus chinensis</name>
    <name type="common">Chinese yew</name>
    <name type="synonym">Taxus wallichiana var. chinensis</name>
    <dbReference type="NCBI Taxonomy" id="29808"/>
    <lineage>
        <taxon>Eukaryota</taxon>
        <taxon>Viridiplantae</taxon>
        <taxon>Streptophyta</taxon>
        <taxon>Embryophyta</taxon>
        <taxon>Tracheophyta</taxon>
        <taxon>Spermatophyta</taxon>
        <taxon>Pinopsida</taxon>
        <taxon>Pinidae</taxon>
        <taxon>Conifers II</taxon>
        <taxon>Cupressales</taxon>
        <taxon>Taxaceae</taxon>
        <taxon>Taxus</taxon>
    </lineage>
</organism>
<dbReference type="InterPro" id="IPR023801">
    <property type="entry name" value="His_deacetylse_dom"/>
</dbReference>
<dbReference type="Pfam" id="PF00850">
    <property type="entry name" value="Hist_deacetyl"/>
    <property type="match status" value="1"/>
</dbReference>
<dbReference type="EMBL" id="JAHRHJ020000005">
    <property type="protein sequence ID" value="KAH9315229.1"/>
    <property type="molecule type" value="Genomic_DNA"/>
</dbReference>
<evidence type="ECO:0000313" key="3">
    <source>
        <dbReference type="Proteomes" id="UP000824469"/>
    </source>
</evidence>
<evidence type="ECO:0000313" key="2">
    <source>
        <dbReference type="EMBL" id="KAH9315229.1"/>
    </source>
</evidence>
<dbReference type="GO" id="GO:0005737">
    <property type="term" value="C:cytoplasm"/>
    <property type="evidence" value="ECO:0007669"/>
    <property type="project" value="TreeGrafter"/>
</dbReference>
<name>A0AA38L7U8_TAXCH</name>